<sequence length="307" mass="35394">MARTLTVAVFYYTQTGQALSIARSLCAPLEAAGCRVVKREIRPVTAYPFPWSSEAFFQVFPESRLGIACAIEPVDLSGAVAEADLVLVVGQSWYLSLSTPLHAFFQSPEVRAYLHGRPVVFVNGCRNMWVMTQSETRRYLREIGARYVGFIELHDKAPNLVSVLTIIRWLFYGRKEATRLLPAAGVSQRDVADADRFGLILLRTLYDGQWEQLQERLMREGAVTFIPHLYFIERNGYRMWGRWAHFVRRRGGAGDPRRQGRLRLFKAYLFFVLYAVSPFGLLFYWLTYPLRRATLKRAQREVCYELS</sequence>
<comment type="caution">
    <text evidence="2">The sequence shown here is derived from an EMBL/GenBank/DDBJ whole genome shotgun (WGS) entry which is preliminary data.</text>
</comment>
<dbReference type="AlphaFoldDB" id="W2C7U0"/>
<protein>
    <recommendedName>
        <fullName evidence="4">Dialkylresorcinol condensing enzyme DarA</fullName>
    </recommendedName>
</protein>
<dbReference type="Proteomes" id="UP000018837">
    <property type="component" value="Unassembled WGS sequence"/>
</dbReference>
<organism evidence="2 3">
    <name type="scientific">Tannerella sp. oral taxon BU063 isolate Cell 2</name>
    <dbReference type="NCBI Taxonomy" id="1411148"/>
    <lineage>
        <taxon>Bacteria</taxon>
        <taxon>Pseudomonadati</taxon>
        <taxon>Bacteroidota</taxon>
        <taxon>Bacteroidia</taxon>
        <taxon>Bacteroidales</taxon>
        <taxon>Tannerellaceae</taxon>
        <taxon>Tannerella</taxon>
    </lineage>
</organism>
<name>W2C7U0_9BACT</name>
<evidence type="ECO:0000313" key="2">
    <source>
        <dbReference type="EMBL" id="ETK02541.1"/>
    </source>
</evidence>
<gene>
    <name evidence="2" type="ORF">N425_03675</name>
</gene>
<proteinExistence type="predicted"/>
<keyword evidence="1" id="KW-0472">Membrane</keyword>
<dbReference type="InterPro" id="IPR029039">
    <property type="entry name" value="Flavoprotein-like_sf"/>
</dbReference>
<evidence type="ECO:0000256" key="1">
    <source>
        <dbReference type="SAM" id="Phobius"/>
    </source>
</evidence>
<dbReference type="Gene3D" id="3.40.50.360">
    <property type="match status" value="1"/>
</dbReference>
<feature type="transmembrane region" description="Helical" evidence="1">
    <location>
        <begin position="267"/>
        <end position="286"/>
    </location>
</feature>
<evidence type="ECO:0008006" key="4">
    <source>
        <dbReference type="Google" id="ProtNLM"/>
    </source>
</evidence>
<keyword evidence="1" id="KW-1133">Transmembrane helix</keyword>
<reference evidence="2 3" key="1">
    <citation type="submission" date="2013-11" db="EMBL/GenBank/DDBJ databases">
        <title>Single cell genomics of uncultured Tannerella BU063 (oral taxon 286).</title>
        <authorList>
            <person name="Beall C.J."/>
            <person name="Campbell A.G."/>
            <person name="Griffen A.L."/>
            <person name="Podar M."/>
            <person name="Leys E.J."/>
        </authorList>
    </citation>
    <scope>NUCLEOTIDE SEQUENCE [LARGE SCALE GENOMIC DNA]</scope>
    <source>
        <strain evidence="2">Cell 2</strain>
    </source>
</reference>
<evidence type="ECO:0000313" key="3">
    <source>
        <dbReference type="Proteomes" id="UP000018837"/>
    </source>
</evidence>
<dbReference type="EMBL" id="AYUF01000338">
    <property type="protein sequence ID" value="ETK02541.1"/>
    <property type="molecule type" value="Genomic_DNA"/>
</dbReference>
<keyword evidence="1" id="KW-0812">Transmembrane</keyword>
<dbReference type="SUPFAM" id="SSF52218">
    <property type="entry name" value="Flavoproteins"/>
    <property type="match status" value="1"/>
</dbReference>
<dbReference type="PATRIC" id="fig|1411148.3.peg.483"/>
<accession>W2C7U0</accession>